<dbReference type="Gene3D" id="1.10.10.10">
    <property type="entry name" value="Winged helix-like DNA-binding domain superfamily/Winged helix DNA-binding domain"/>
    <property type="match status" value="1"/>
</dbReference>
<dbReference type="PANTHER" id="PTHR43537">
    <property type="entry name" value="TRANSCRIPTIONAL REGULATOR, GNTR FAMILY"/>
    <property type="match status" value="1"/>
</dbReference>
<dbReference type="SUPFAM" id="SSF46785">
    <property type="entry name" value="Winged helix' DNA-binding domain"/>
    <property type="match status" value="1"/>
</dbReference>
<feature type="domain" description="HTH gntR-type" evidence="4">
    <location>
        <begin position="36"/>
        <end position="104"/>
    </location>
</feature>
<dbReference type="InterPro" id="IPR011711">
    <property type="entry name" value="GntR_C"/>
</dbReference>
<sequence length="264" mass="29308">MYWSYQVDWFPPVDRFASDWESTGDNVSKENSVARKSRSDEAVESIEAMIAENGWGSGFQLPSQRTLADELPFSRPTIREALVALEARGRIEIRPGKGVFLAGGEPGGATPSSGAKVQVPRELSGRVSQMYQFRYAVEPAIAGLVAVNGTNAQIADMNAVVEAMRKAMARQDFAAFFELDFSFHSLMIEAANNRFFTEAISPFMELFFESQKLPLAFDEGVVETVCEHEELMRHIQAGDAAEAHRAMERHIQGVAKRARVKLVE</sequence>
<dbReference type="EMBL" id="SOBK01000011">
    <property type="protein sequence ID" value="TDT86749.1"/>
    <property type="molecule type" value="Genomic_DNA"/>
</dbReference>
<dbReference type="InterPro" id="IPR000524">
    <property type="entry name" value="Tscrpt_reg_HTH_GntR"/>
</dbReference>
<evidence type="ECO:0000313" key="6">
    <source>
        <dbReference type="Proteomes" id="UP000295506"/>
    </source>
</evidence>
<keyword evidence="2" id="KW-0238">DNA-binding</keyword>
<dbReference type="PANTHER" id="PTHR43537:SF5">
    <property type="entry name" value="UXU OPERON TRANSCRIPTIONAL REGULATOR"/>
    <property type="match status" value="1"/>
</dbReference>
<protein>
    <submittedName>
        <fullName evidence="5">GntR family transcriptional repressor for pyruvate dehydrogenase complex</fullName>
    </submittedName>
</protein>
<dbReference type="SUPFAM" id="SSF48008">
    <property type="entry name" value="GntR ligand-binding domain-like"/>
    <property type="match status" value="1"/>
</dbReference>
<dbReference type="PRINTS" id="PR00035">
    <property type="entry name" value="HTHGNTR"/>
</dbReference>
<evidence type="ECO:0000256" key="3">
    <source>
        <dbReference type="ARBA" id="ARBA00023163"/>
    </source>
</evidence>
<evidence type="ECO:0000313" key="5">
    <source>
        <dbReference type="EMBL" id="TDT86749.1"/>
    </source>
</evidence>
<dbReference type="InterPro" id="IPR008920">
    <property type="entry name" value="TF_FadR/GntR_C"/>
</dbReference>
<dbReference type="Proteomes" id="UP000295506">
    <property type="component" value="Unassembled WGS sequence"/>
</dbReference>
<keyword evidence="5" id="KW-0670">Pyruvate</keyword>
<keyword evidence="1" id="KW-0805">Transcription regulation</keyword>
<accession>A0AA94PLI1</accession>
<evidence type="ECO:0000256" key="1">
    <source>
        <dbReference type="ARBA" id="ARBA00023015"/>
    </source>
</evidence>
<keyword evidence="3" id="KW-0804">Transcription</keyword>
<dbReference type="GO" id="GO:0003700">
    <property type="term" value="F:DNA-binding transcription factor activity"/>
    <property type="evidence" value="ECO:0007669"/>
    <property type="project" value="InterPro"/>
</dbReference>
<dbReference type="SMART" id="SM00345">
    <property type="entry name" value="HTH_GNTR"/>
    <property type="match status" value="1"/>
</dbReference>
<name>A0AA94PLI1_9BACT</name>
<proteinExistence type="predicted"/>
<dbReference type="InterPro" id="IPR036388">
    <property type="entry name" value="WH-like_DNA-bd_sf"/>
</dbReference>
<organism evidence="5 6">
    <name type="scientific">Pseudodesulfovibrio indicus</name>
    <dbReference type="NCBI Taxonomy" id="1716143"/>
    <lineage>
        <taxon>Bacteria</taxon>
        <taxon>Pseudomonadati</taxon>
        <taxon>Thermodesulfobacteriota</taxon>
        <taxon>Desulfovibrionia</taxon>
        <taxon>Desulfovibrionales</taxon>
        <taxon>Desulfovibrionaceae</taxon>
    </lineage>
</organism>
<gene>
    <name evidence="5" type="ORF">EDC59_11167</name>
</gene>
<dbReference type="CDD" id="cd07377">
    <property type="entry name" value="WHTH_GntR"/>
    <property type="match status" value="1"/>
</dbReference>
<dbReference type="AlphaFoldDB" id="A0AA94PLI1"/>
<evidence type="ECO:0000259" key="4">
    <source>
        <dbReference type="PROSITE" id="PS50949"/>
    </source>
</evidence>
<dbReference type="Pfam" id="PF07729">
    <property type="entry name" value="FCD"/>
    <property type="match status" value="1"/>
</dbReference>
<dbReference type="PROSITE" id="PS50949">
    <property type="entry name" value="HTH_GNTR"/>
    <property type="match status" value="1"/>
</dbReference>
<dbReference type="InterPro" id="IPR036390">
    <property type="entry name" value="WH_DNA-bd_sf"/>
</dbReference>
<comment type="caution">
    <text evidence="5">The sequence shown here is derived from an EMBL/GenBank/DDBJ whole genome shotgun (WGS) entry which is preliminary data.</text>
</comment>
<evidence type="ECO:0000256" key="2">
    <source>
        <dbReference type="ARBA" id="ARBA00023125"/>
    </source>
</evidence>
<dbReference type="SMART" id="SM00895">
    <property type="entry name" value="FCD"/>
    <property type="match status" value="1"/>
</dbReference>
<reference evidence="5 6" key="1">
    <citation type="submission" date="2019-03" db="EMBL/GenBank/DDBJ databases">
        <title>Genomic Encyclopedia of Type Strains, Phase IV (KMG-IV): sequencing the most valuable type-strain genomes for metagenomic binning, comparative biology and taxonomic classification.</title>
        <authorList>
            <person name="Goeker M."/>
        </authorList>
    </citation>
    <scope>NUCLEOTIDE SEQUENCE [LARGE SCALE GENOMIC DNA]</scope>
    <source>
        <strain evidence="5 6">DSM 101483</strain>
    </source>
</reference>
<dbReference type="Gene3D" id="1.20.120.530">
    <property type="entry name" value="GntR ligand-binding domain-like"/>
    <property type="match status" value="1"/>
</dbReference>
<dbReference type="Pfam" id="PF00392">
    <property type="entry name" value="GntR"/>
    <property type="match status" value="1"/>
</dbReference>
<dbReference type="GO" id="GO:0003677">
    <property type="term" value="F:DNA binding"/>
    <property type="evidence" value="ECO:0007669"/>
    <property type="project" value="UniProtKB-KW"/>
</dbReference>